<comment type="similarity">
    <text evidence="2">Belongs to the krueppel C2H2-type zinc-finger protein family.</text>
</comment>
<dbReference type="GO" id="GO:0000981">
    <property type="term" value="F:DNA-binding transcription factor activity, RNA polymerase II-specific"/>
    <property type="evidence" value="ECO:0007669"/>
    <property type="project" value="TreeGrafter"/>
</dbReference>
<evidence type="ECO:0000256" key="11">
    <source>
        <dbReference type="ARBA" id="ARBA00023015"/>
    </source>
</evidence>
<dbReference type="PROSITE" id="PS00028">
    <property type="entry name" value="ZINC_FINGER_C2H2_1"/>
    <property type="match status" value="9"/>
</dbReference>
<evidence type="ECO:0000256" key="6">
    <source>
        <dbReference type="ARBA" id="ARBA00022723"/>
    </source>
</evidence>
<keyword evidence="13" id="KW-0804">Transcription</keyword>
<dbReference type="Gene3D" id="1.10.4020.10">
    <property type="entry name" value="DNA breaking-rejoining enzymes"/>
    <property type="match status" value="1"/>
</dbReference>
<evidence type="ECO:0000259" key="20">
    <source>
        <dbReference type="PROSITE" id="PS50804"/>
    </source>
</evidence>
<dbReference type="AlphaFoldDB" id="A0AA40HVR3"/>
<evidence type="ECO:0000256" key="3">
    <source>
        <dbReference type="ARBA" id="ARBA00022491"/>
    </source>
</evidence>
<evidence type="ECO:0000256" key="18">
    <source>
        <dbReference type="SAM" id="MobiDB-lite"/>
    </source>
</evidence>
<dbReference type="SUPFAM" id="SSF57667">
    <property type="entry name" value="beta-beta-alpha zinc fingers"/>
    <property type="match status" value="5"/>
</dbReference>
<dbReference type="PROSITE" id="PS50804">
    <property type="entry name" value="SCAN_BOX"/>
    <property type="match status" value="1"/>
</dbReference>
<dbReference type="EMBL" id="JAULJE010000011">
    <property type="protein sequence ID" value="KAK1337805.1"/>
    <property type="molecule type" value="Genomic_DNA"/>
</dbReference>
<keyword evidence="8 16" id="KW-0863">Zinc-finger</keyword>
<dbReference type="Pfam" id="PF00096">
    <property type="entry name" value="zf-C2H2"/>
    <property type="match status" value="9"/>
</dbReference>
<feature type="domain" description="SCAN box" evidence="20">
    <location>
        <begin position="89"/>
        <end position="171"/>
    </location>
</feature>
<comment type="caution">
    <text evidence="21">The sequence shown here is derived from an EMBL/GenBank/DDBJ whole genome shotgun (WGS) entry which is preliminary data.</text>
</comment>
<keyword evidence="5" id="KW-0597">Phosphoprotein</keyword>
<evidence type="ECO:0000256" key="5">
    <source>
        <dbReference type="ARBA" id="ARBA00022553"/>
    </source>
</evidence>
<comment type="subcellular location">
    <subcellularLocation>
        <location evidence="1 17">Nucleus</location>
    </subcellularLocation>
</comment>
<dbReference type="PANTHER" id="PTHR24379">
    <property type="entry name" value="KRAB AND ZINC FINGER DOMAIN-CONTAINING"/>
    <property type="match status" value="1"/>
</dbReference>
<evidence type="ECO:0000259" key="19">
    <source>
        <dbReference type="PROSITE" id="PS50157"/>
    </source>
</evidence>
<proteinExistence type="inferred from homology"/>
<keyword evidence="11" id="KW-0805">Transcription regulation</keyword>
<evidence type="ECO:0000256" key="1">
    <source>
        <dbReference type="ARBA" id="ARBA00004123"/>
    </source>
</evidence>
<feature type="domain" description="C2H2-type" evidence="19">
    <location>
        <begin position="517"/>
        <end position="544"/>
    </location>
</feature>
<dbReference type="InterPro" id="IPR013087">
    <property type="entry name" value="Znf_C2H2_type"/>
</dbReference>
<dbReference type="InterPro" id="IPR038269">
    <property type="entry name" value="SCAN_sf"/>
</dbReference>
<dbReference type="GO" id="GO:0005829">
    <property type="term" value="C:cytosol"/>
    <property type="evidence" value="ECO:0007669"/>
    <property type="project" value="UniProtKB-ARBA"/>
</dbReference>
<dbReference type="FunFam" id="3.30.160.60:FF:001161">
    <property type="entry name" value="zinc finger protein 397 isoform X2"/>
    <property type="match status" value="1"/>
</dbReference>
<feature type="domain" description="C2H2-type" evidence="19">
    <location>
        <begin position="321"/>
        <end position="348"/>
    </location>
</feature>
<evidence type="ECO:0000256" key="14">
    <source>
        <dbReference type="ARBA" id="ARBA00023242"/>
    </source>
</evidence>
<keyword evidence="7" id="KW-0677">Repeat</keyword>
<keyword evidence="6" id="KW-0479">Metal-binding</keyword>
<feature type="domain" description="C2H2-type" evidence="19">
    <location>
        <begin position="405"/>
        <end position="432"/>
    </location>
</feature>
<dbReference type="GO" id="GO:0000977">
    <property type="term" value="F:RNA polymerase II transcription regulatory region sequence-specific DNA binding"/>
    <property type="evidence" value="ECO:0007669"/>
    <property type="project" value="TreeGrafter"/>
</dbReference>
<dbReference type="SMART" id="SM00431">
    <property type="entry name" value="SCAN"/>
    <property type="match status" value="1"/>
</dbReference>
<dbReference type="FunFam" id="3.30.160.60:FF:002402">
    <property type="entry name" value="Zinc finger protein 347"/>
    <property type="match status" value="1"/>
</dbReference>
<name>A0AA40HVR3_CNENI</name>
<dbReference type="CDD" id="cd07936">
    <property type="entry name" value="SCAN"/>
    <property type="match status" value="1"/>
</dbReference>
<evidence type="ECO:0000256" key="9">
    <source>
        <dbReference type="ARBA" id="ARBA00022833"/>
    </source>
</evidence>
<keyword evidence="9" id="KW-0862">Zinc</keyword>
<keyword evidence="3" id="KW-0678">Repressor</keyword>
<evidence type="ECO:0000256" key="16">
    <source>
        <dbReference type="PROSITE-ProRule" id="PRU00042"/>
    </source>
</evidence>
<feature type="region of interest" description="Disordered" evidence="18">
    <location>
        <begin position="219"/>
        <end position="244"/>
    </location>
</feature>
<feature type="domain" description="C2H2-type" evidence="19">
    <location>
        <begin position="461"/>
        <end position="488"/>
    </location>
</feature>
<dbReference type="GO" id="GO:0005730">
    <property type="term" value="C:nucleolus"/>
    <property type="evidence" value="ECO:0007669"/>
    <property type="project" value="UniProtKB-ARBA"/>
</dbReference>
<dbReference type="Pfam" id="PF02023">
    <property type="entry name" value="SCAN"/>
    <property type="match status" value="1"/>
</dbReference>
<dbReference type="SUPFAM" id="SSF47353">
    <property type="entry name" value="Retrovirus capsid dimerization domain-like"/>
    <property type="match status" value="1"/>
</dbReference>
<dbReference type="FunFam" id="3.30.160.60:FF:002134">
    <property type="entry name" value="Zinc finger protein 616"/>
    <property type="match status" value="1"/>
</dbReference>
<protein>
    <recommendedName>
        <fullName evidence="15">Zinc finger protein 397</fullName>
    </recommendedName>
</protein>
<feature type="domain" description="C2H2-type" evidence="19">
    <location>
        <begin position="349"/>
        <end position="376"/>
    </location>
</feature>
<evidence type="ECO:0000256" key="4">
    <source>
        <dbReference type="ARBA" id="ARBA00022499"/>
    </source>
</evidence>
<feature type="domain" description="C2H2-type" evidence="19">
    <location>
        <begin position="489"/>
        <end position="516"/>
    </location>
</feature>
<reference evidence="21" key="1">
    <citation type="submission" date="2023-06" db="EMBL/GenBank/DDBJ databases">
        <title>Reference genome for the Northern bat (Eptesicus nilssonii), a most northern bat species.</title>
        <authorList>
            <person name="Laine V.N."/>
            <person name="Pulliainen A.T."/>
            <person name="Lilley T.M."/>
        </authorList>
    </citation>
    <scope>NUCLEOTIDE SEQUENCE</scope>
    <source>
        <strain evidence="21">BLF_Eptnil</strain>
        <tissue evidence="21">Kidney</tissue>
    </source>
</reference>
<feature type="domain" description="C2H2-type" evidence="19">
    <location>
        <begin position="433"/>
        <end position="460"/>
    </location>
</feature>
<keyword evidence="12" id="KW-0238">DNA-binding</keyword>
<evidence type="ECO:0000256" key="8">
    <source>
        <dbReference type="ARBA" id="ARBA00022771"/>
    </source>
</evidence>
<dbReference type="PROSITE" id="PS50157">
    <property type="entry name" value="ZINC_FINGER_C2H2_2"/>
    <property type="match status" value="9"/>
</dbReference>
<dbReference type="GO" id="GO:0045892">
    <property type="term" value="P:negative regulation of DNA-templated transcription"/>
    <property type="evidence" value="ECO:0007669"/>
    <property type="project" value="UniProtKB-ARBA"/>
</dbReference>
<dbReference type="PANTHER" id="PTHR24379:SF131">
    <property type="entry name" value="ZINC FINGER PROTEIN 737-LIKE-RELATED"/>
    <property type="match status" value="1"/>
</dbReference>
<dbReference type="FunFam" id="3.30.160.60:FF:000737">
    <property type="entry name" value="Zinc finger protein 565"/>
    <property type="match status" value="1"/>
</dbReference>
<evidence type="ECO:0000256" key="7">
    <source>
        <dbReference type="ARBA" id="ARBA00022737"/>
    </source>
</evidence>
<evidence type="ECO:0000256" key="2">
    <source>
        <dbReference type="ARBA" id="ARBA00006991"/>
    </source>
</evidence>
<sequence length="570" mass="65374">MRPALRCLRPHRPVLQMLRLNRTKEEVIQRISEVENPAGMAMECRAVSTLLPPDPREQELILVKVEESLSWGQKLKQNGSTRSCQELFRQQFRKFCYQETPGPREALGRLQELCYRWLMPEVHTKEQILELLVLEQFLSILPEELQAWVQQRGPKSGEEAVTLLEDLEREFDDPGQQIPANPQEQALPWKDLTCLGASQELNTQLQPLKAQLKPWEPCLYPQSDRENNESATKEDISGGKAGLPQELSFRGISEHKSSFEWLQGSASRKKLGSSPSPAGSFSQAITHGSLGKRFHHEPQRSLILSTNSITFQKVPTEERPHRCEVCGHRFKQHSSLTQHQRIHTGEKPYKCSQCGKAFSLRSYLIIHQRIHSGEKAYECSECGKAFNQSSALIRHRKIHTGEKACKCNECGKAFSQSSYLIIHQRIHTGEKPYECNECGKTFSQSSKLIRHQRIHTGERPYECNECGKAFRQSSELITHQRIHSGEKPYECNECGRAFSLSSNLIRHQRIHSGEEPYQCIECGKTFKRSSALVQHQRIHSGDEAYICNECGKAFRHRSVLMRHQRVHTVK</sequence>
<evidence type="ECO:0000256" key="10">
    <source>
        <dbReference type="ARBA" id="ARBA00022843"/>
    </source>
</evidence>
<dbReference type="InterPro" id="IPR036236">
    <property type="entry name" value="Znf_C2H2_sf"/>
</dbReference>
<evidence type="ECO:0000256" key="12">
    <source>
        <dbReference type="ARBA" id="ARBA00023125"/>
    </source>
</evidence>
<dbReference type="FunFam" id="3.30.160.60:FF:000229">
    <property type="entry name" value="Zinc finger protein 90 homolog"/>
    <property type="match status" value="1"/>
</dbReference>
<accession>A0AA40HVR3</accession>
<evidence type="ECO:0000256" key="17">
    <source>
        <dbReference type="PROSITE-ProRule" id="PRU00187"/>
    </source>
</evidence>
<evidence type="ECO:0000313" key="21">
    <source>
        <dbReference type="EMBL" id="KAK1337805.1"/>
    </source>
</evidence>
<dbReference type="FunFam" id="3.30.160.60:FF:000944">
    <property type="entry name" value="zinc finger protein 232 isoform X1"/>
    <property type="match status" value="1"/>
</dbReference>
<dbReference type="SMART" id="SM00355">
    <property type="entry name" value="ZnF_C2H2"/>
    <property type="match status" value="9"/>
</dbReference>
<dbReference type="FunFam" id="3.30.160.60:FF:001467">
    <property type="entry name" value="Zinc finger protein 397"/>
    <property type="match status" value="1"/>
</dbReference>
<evidence type="ECO:0000313" key="22">
    <source>
        <dbReference type="Proteomes" id="UP001177744"/>
    </source>
</evidence>
<feature type="domain" description="C2H2-type" evidence="19">
    <location>
        <begin position="545"/>
        <end position="570"/>
    </location>
</feature>
<dbReference type="GO" id="GO:0008270">
    <property type="term" value="F:zinc ion binding"/>
    <property type="evidence" value="ECO:0007669"/>
    <property type="project" value="UniProtKB-KW"/>
</dbReference>
<organism evidence="21 22">
    <name type="scientific">Cnephaeus nilssonii</name>
    <name type="common">Northern bat</name>
    <name type="synonym">Eptesicus nilssonii</name>
    <dbReference type="NCBI Taxonomy" id="3371016"/>
    <lineage>
        <taxon>Eukaryota</taxon>
        <taxon>Metazoa</taxon>
        <taxon>Chordata</taxon>
        <taxon>Craniata</taxon>
        <taxon>Vertebrata</taxon>
        <taxon>Euteleostomi</taxon>
        <taxon>Mammalia</taxon>
        <taxon>Eutheria</taxon>
        <taxon>Laurasiatheria</taxon>
        <taxon>Chiroptera</taxon>
        <taxon>Yangochiroptera</taxon>
        <taxon>Vespertilionidae</taxon>
        <taxon>Cnephaeus</taxon>
    </lineage>
</organism>
<dbReference type="FunFam" id="1.10.4020.10:FF:000001">
    <property type="entry name" value="zinc finger protein 263 isoform X1"/>
    <property type="match status" value="1"/>
</dbReference>
<dbReference type="FunFam" id="3.30.160.60:FF:000622">
    <property type="entry name" value="zinc finger protein 26 isoform X3"/>
    <property type="match status" value="1"/>
</dbReference>
<dbReference type="GO" id="GO:0015630">
    <property type="term" value="C:microtubule cytoskeleton"/>
    <property type="evidence" value="ECO:0007669"/>
    <property type="project" value="UniProtKB-ARBA"/>
</dbReference>
<dbReference type="InterPro" id="IPR003309">
    <property type="entry name" value="SCAN_dom"/>
</dbReference>
<keyword evidence="4" id="KW-1017">Isopeptide bond</keyword>
<dbReference type="Proteomes" id="UP001177744">
    <property type="component" value="Unassembled WGS sequence"/>
</dbReference>
<evidence type="ECO:0000256" key="15">
    <source>
        <dbReference type="ARBA" id="ARBA00068040"/>
    </source>
</evidence>
<evidence type="ECO:0000256" key="13">
    <source>
        <dbReference type="ARBA" id="ARBA00023163"/>
    </source>
</evidence>
<feature type="compositionally biased region" description="Basic and acidic residues" evidence="18">
    <location>
        <begin position="223"/>
        <end position="237"/>
    </location>
</feature>
<keyword evidence="22" id="KW-1185">Reference proteome</keyword>
<dbReference type="Gene3D" id="3.30.160.60">
    <property type="entry name" value="Classic Zinc Finger"/>
    <property type="match status" value="9"/>
</dbReference>
<dbReference type="FunFam" id="3.30.160.60:FF:001498">
    <property type="entry name" value="Zinc finger protein 404"/>
    <property type="match status" value="1"/>
</dbReference>
<keyword evidence="10" id="KW-0832">Ubl conjugation</keyword>
<feature type="domain" description="C2H2-type" evidence="19">
    <location>
        <begin position="377"/>
        <end position="404"/>
    </location>
</feature>
<gene>
    <name evidence="21" type="ORF">QTO34_002440</name>
</gene>
<dbReference type="FunFam" id="3.30.160.60:FF:004137">
    <property type="match status" value="1"/>
</dbReference>
<keyword evidence="14 17" id="KW-0539">Nucleus</keyword>